<comment type="catalytic activity">
    <reaction evidence="1">
        <text>ATP + protein L-histidine = ADP + protein N-phospho-L-histidine.</text>
        <dbReference type="EC" id="2.7.13.3"/>
    </reaction>
</comment>
<keyword evidence="6" id="KW-0902">Two-component regulatory system</keyword>
<dbReference type="Proteomes" id="UP001596031">
    <property type="component" value="Unassembled WGS sequence"/>
</dbReference>
<dbReference type="EMBL" id="JBHSMS010000036">
    <property type="protein sequence ID" value="MFC5511601.1"/>
    <property type="molecule type" value="Genomic_DNA"/>
</dbReference>
<dbReference type="InterPro" id="IPR003661">
    <property type="entry name" value="HisK_dim/P_dom"/>
</dbReference>
<evidence type="ECO:0000256" key="9">
    <source>
        <dbReference type="SAM" id="Phobius"/>
    </source>
</evidence>
<dbReference type="EC" id="2.7.13.3" evidence="2"/>
<keyword evidence="9" id="KW-1133">Transmembrane helix</keyword>
<accession>A0ABW0PHL7</accession>
<reference evidence="12" key="1">
    <citation type="journal article" date="2019" name="Int. J. Syst. Evol. Microbiol.">
        <title>The Global Catalogue of Microorganisms (GCM) 10K type strain sequencing project: providing services to taxonomists for standard genome sequencing and annotation.</title>
        <authorList>
            <consortium name="The Broad Institute Genomics Platform"/>
            <consortium name="The Broad Institute Genome Sequencing Center for Infectious Disease"/>
            <person name="Wu L."/>
            <person name="Ma J."/>
        </authorList>
    </citation>
    <scope>NUCLEOTIDE SEQUENCE [LARGE SCALE GENOMIC DNA]</scope>
    <source>
        <strain evidence="12">CCUG 38813</strain>
    </source>
</reference>
<comment type="caution">
    <text evidence="11">The sequence shown here is derived from an EMBL/GenBank/DDBJ whole genome shotgun (WGS) entry which is preliminary data.</text>
</comment>
<keyword evidence="12" id="KW-1185">Reference proteome</keyword>
<dbReference type="PANTHER" id="PTHR43711">
    <property type="entry name" value="TWO-COMPONENT HISTIDINE KINASE"/>
    <property type="match status" value="1"/>
</dbReference>
<feature type="transmembrane region" description="Helical" evidence="9">
    <location>
        <begin position="271"/>
        <end position="291"/>
    </location>
</feature>
<proteinExistence type="predicted"/>
<dbReference type="CDD" id="cd00082">
    <property type="entry name" value="HisKA"/>
    <property type="match status" value="1"/>
</dbReference>
<dbReference type="Gene3D" id="3.30.565.10">
    <property type="entry name" value="Histidine kinase-like ATPase, C-terminal domain"/>
    <property type="match status" value="1"/>
</dbReference>
<evidence type="ECO:0000256" key="2">
    <source>
        <dbReference type="ARBA" id="ARBA00012438"/>
    </source>
</evidence>
<protein>
    <recommendedName>
        <fullName evidence="2">histidine kinase</fullName>
        <ecNumber evidence="2">2.7.13.3</ecNumber>
    </recommendedName>
</protein>
<dbReference type="InterPro" id="IPR036097">
    <property type="entry name" value="HisK_dim/P_sf"/>
</dbReference>
<evidence type="ECO:0000313" key="11">
    <source>
        <dbReference type="EMBL" id="MFC5511601.1"/>
    </source>
</evidence>
<feature type="region of interest" description="Disordered" evidence="8">
    <location>
        <begin position="602"/>
        <end position="628"/>
    </location>
</feature>
<dbReference type="Pfam" id="PF00512">
    <property type="entry name" value="HisKA"/>
    <property type="match status" value="1"/>
</dbReference>
<dbReference type="SMART" id="SM00388">
    <property type="entry name" value="HisKA"/>
    <property type="match status" value="1"/>
</dbReference>
<evidence type="ECO:0000259" key="10">
    <source>
        <dbReference type="PROSITE" id="PS50109"/>
    </source>
</evidence>
<evidence type="ECO:0000256" key="8">
    <source>
        <dbReference type="SAM" id="MobiDB-lite"/>
    </source>
</evidence>
<dbReference type="SMART" id="SM00387">
    <property type="entry name" value="HATPase_c"/>
    <property type="match status" value="1"/>
</dbReference>
<name>A0ABW0PHL7_9BURK</name>
<dbReference type="CDD" id="cd18774">
    <property type="entry name" value="PDC2_HK_sensor"/>
    <property type="match status" value="1"/>
</dbReference>
<evidence type="ECO:0000256" key="6">
    <source>
        <dbReference type="ARBA" id="ARBA00023012"/>
    </source>
</evidence>
<keyword evidence="7" id="KW-0175">Coiled coil</keyword>
<feature type="compositionally biased region" description="Low complexity" evidence="8">
    <location>
        <begin position="602"/>
        <end position="612"/>
    </location>
</feature>
<feature type="domain" description="Histidine kinase" evidence="10">
    <location>
        <begin position="380"/>
        <end position="595"/>
    </location>
</feature>
<dbReference type="RefSeq" id="WP_379720557.1">
    <property type="nucleotide sequence ID" value="NZ_JBHSMS010000036.1"/>
</dbReference>
<keyword evidence="9" id="KW-0472">Membrane</keyword>
<keyword evidence="11" id="KW-0547">Nucleotide-binding</keyword>
<dbReference type="PANTHER" id="PTHR43711:SF1">
    <property type="entry name" value="HISTIDINE KINASE 1"/>
    <property type="match status" value="1"/>
</dbReference>
<dbReference type="Gene3D" id="1.10.287.130">
    <property type="match status" value="1"/>
</dbReference>
<evidence type="ECO:0000256" key="3">
    <source>
        <dbReference type="ARBA" id="ARBA00022553"/>
    </source>
</evidence>
<dbReference type="Pfam" id="PF02518">
    <property type="entry name" value="HATPase_c"/>
    <property type="match status" value="1"/>
</dbReference>
<keyword evidence="5" id="KW-0418">Kinase</keyword>
<dbReference type="InterPro" id="IPR005467">
    <property type="entry name" value="His_kinase_dom"/>
</dbReference>
<gene>
    <name evidence="11" type="ORF">ACFPOU_10755</name>
</gene>
<evidence type="ECO:0000256" key="5">
    <source>
        <dbReference type="ARBA" id="ARBA00022777"/>
    </source>
</evidence>
<evidence type="ECO:0000256" key="1">
    <source>
        <dbReference type="ARBA" id="ARBA00000085"/>
    </source>
</evidence>
<dbReference type="InterPro" id="IPR004358">
    <property type="entry name" value="Sig_transdc_His_kin-like_C"/>
</dbReference>
<dbReference type="GO" id="GO:0005524">
    <property type="term" value="F:ATP binding"/>
    <property type="evidence" value="ECO:0007669"/>
    <property type="project" value="UniProtKB-KW"/>
</dbReference>
<dbReference type="SUPFAM" id="SSF55874">
    <property type="entry name" value="ATPase domain of HSP90 chaperone/DNA topoisomerase II/histidine kinase"/>
    <property type="match status" value="1"/>
</dbReference>
<dbReference type="InterPro" id="IPR036890">
    <property type="entry name" value="HATPase_C_sf"/>
</dbReference>
<dbReference type="PROSITE" id="PS50109">
    <property type="entry name" value="HIS_KIN"/>
    <property type="match status" value="1"/>
</dbReference>
<dbReference type="SUPFAM" id="SSF47384">
    <property type="entry name" value="Homodimeric domain of signal transducing histidine kinase"/>
    <property type="match status" value="1"/>
</dbReference>
<sequence length="628" mass="67025">MKTRTYLLLMLAAIVVPVAFLSLSGLYMLLQSERESRIQRVAEIAHSTSLLIDSEIMAAEASIRTVVNSPSIQAEDFAELHRLLSATRTSPLSWTMIADYAGKGVVNTLVPYGTPLAVNSGSWAAKAYDAQATSVGGYFFGTRSKRGVVSVNVPVPAALGKKYVITQIFDPHYFNRIFHKNTLQAGWIIGVFDANGISIARNVNADRLVGSRVNPALYGASRQGTSGMLRHMTRDGVDVYDVFVRSALTGWTVAIGLPVAEVEHAARVTTFYAALALLSVLGGAVGIAVFVGRRIDKSLRDATSAAQALAHEKMVPVAPSRLKEVNTLLAVLHDTGLALTQESAARVALEAERERLLANERAARQQAEAQSEAKDHFVSMLSHELRNPLAAISGAASVVRLPNLAPARKEKAWEIVDRQLRHLTHILDDLLDVRRVMSGKVTLQRLPVDIGEILGLCCQARMMSENGQHAWSVATQEAWVLGDRTRLEQVFDNLLTNAMKYTPAGGTITVRNTVAGSTAVIEVSDTGAGIEPEVMPFIFDSLTQGPTTLDRAQGGLGLGLSIARGLVHLHGGTIGAHSQGLGSGSAFRVCLPLAGADVAAPASQPAADATPARSAPPDCAHRTAPFPP</sequence>
<evidence type="ECO:0000313" key="12">
    <source>
        <dbReference type="Proteomes" id="UP001596031"/>
    </source>
</evidence>
<keyword evidence="4" id="KW-0808">Transferase</keyword>
<organism evidence="11 12">
    <name type="scientific">Massilia jejuensis</name>
    <dbReference type="NCBI Taxonomy" id="648894"/>
    <lineage>
        <taxon>Bacteria</taxon>
        <taxon>Pseudomonadati</taxon>
        <taxon>Pseudomonadota</taxon>
        <taxon>Betaproteobacteria</taxon>
        <taxon>Burkholderiales</taxon>
        <taxon>Oxalobacteraceae</taxon>
        <taxon>Telluria group</taxon>
        <taxon>Massilia</taxon>
    </lineage>
</organism>
<dbReference type="PRINTS" id="PR00344">
    <property type="entry name" value="BCTRLSENSOR"/>
</dbReference>
<feature type="transmembrane region" description="Helical" evidence="9">
    <location>
        <begin position="6"/>
        <end position="30"/>
    </location>
</feature>
<feature type="coiled-coil region" evidence="7">
    <location>
        <begin position="339"/>
        <end position="368"/>
    </location>
</feature>
<evidence type="ECO:0000256" key="4">
    <source>
        <dbReference type="ARBA" id="ARBA00022679"/>
    </source>
</evidence>
<evidence type="ECO:0000256" key="7">
    <source>
        <dbReference type="SAM" id="Coils"/>
    </source>
</evidence>
<keyword evidence="11" id="KW-0067">ATP-binding</keyword>
<keyword evidence="3" id="KW-0597">Phosphoprotein</keyword>
<keyword evidence="9" id="KW-0812">Transmembrane</keyword>
<dbReference type="InterPro" id="IPR003594">
    <property type="entry name" value="HATPase_dom"/>
</dbReference>
<dbReference type="InterPro" id="IPR050736">
    <property type="entry name" value="Sensor_HK_Regulatory"/>
</dbReference>